<protein>
    <submittedName>
        <fullName evidence="6">MerR family transcriptional regulator</fullName>
    </submittedName>
</protein>
<name>A0A917G9J6_9BACI</name>
<dbReference type="AlphaFoldDB" id="A0A917G9J6"/>
<gene>
    <name evidence="6" type="ORF">GCM10007425_28070</name>
</gene>
<dbReference type="InterPro" id="IPR009061">
    <property type="entry name" value="DNA-bd_dom_put_sf"/>
</dbReference>
<evidence type="ECO:0000256" key="1">
    <source>
        <dbReference type="ARBA" id="ARBA00022491"/>
    </source>
</evidence>
<dbReference type="InterPro" id="IPR047057">
    <property type="entry name" value="MerR_fam"/>
</dbReference>
<dbReference type="PANTHER" id="PTHR30204">
    <property type="entry name" value="REDOX-CYCLING DRUG-SENSING TRANSCRIPTIONAL ACTIVATOR SOXR"/>
    <property type="match status" value="1"/>
</dbReference>
<feature type="domain" description="HTH merR-type" evidence="5">
    <location>
        <begin position="6"/>
        <end position="75"/>
    </location>
</feature>
<comment type="caution">
    <text evidence="6">The sequence shown here is derived from an EMBL/GenBank/DDBJ whole genome shotgun (WGS) entry which is preliminary data.</text>
</comment>
<dbReference type="SMART" id="SM00422">
    <property type="entry name" value="HTH_MERR"/>
    <property type="match status" value="1"/>
</dbReference>
<dbReference type="Proteomes" id="UP000616608">
    <property type="component" value="Unassembled WGS sequence"/>
</dbReference>
<evidence type="ECO:0000313" key="7">
    <source>
        <dbReference type="Proteomes" id="UP000616608"/>
    </source>
</evidence>
<keyword evidence="3" id="KW-0238">DNA-binding</keyword>
<dbReference type="RefSeq" id="WP_188615703.1">
    <property type="nucleotide sequence ID" value="NZ_BMJT01000012.1"/>
</dbReference>
<keyword evidence="2" id="KW-0805">Transcription regulation</keyword>
<accession>A0A917G9J6</accession>
<evidence type="ECO:0000313" key="6">
    <source>
        <dbReference type="EMBL" id="GGG31807.1"/>
    </source>
</evidence>
<proteinExistence type="predicted"/>
<reference evidence="6" key="2">
    <citation type="submission" date="2020-09" db="EMBL/GenBank/DDBJ databases">
        <authorList>
            <person name="Sun Q."/>
            <person name="Zhou Y."/>
        </authorList>
    </citation>
    <scope>NUCLEOTIDE SEQUENCE</scope>
    <source>
        <strain evidence="6">CGMCC 1.15760</strain>
    </source>
</reference>
<dbReference type="GO" id="GO:0003677">
    <property type="term" value="F:DNA binding"/>
    <property type="evidence" value="ECO:0007669"/>
    <property type="project" value="UniProtKB-KW"/>
</dbReference>
<dbReference type="PROSITE" id="PS50937">
    <property type="entry name" value="HTH_MERR_2"/>
    <property type="match status" value="1"/>
</dbReference>
<evidence type="ECO:0000259" key="5">
    <source>
        <dbReference type="PROSITE" id="PS50937"/>
    </source>
</evidence>
<keyword evidence="7" id="KW-1185">Reference proteome</keyword>
<keyword evidence="1" id="KW-0678">Repressor</keyword>
<dbReference type="EMBL" id="BMJT01000012">
    <property type="protein sequence ID" value="GGG31807.1"/>
    <property type="molecule type" value="Genomic_DNA"/>
</dbReference>
<evidence type="ECO:0000256" key="4">
    <source>
        <dbReference type="ARBA" id="ARBA00023163"/>
    </source>
</evidence>
<keyword evidence="4" id="KW-0804">Transcription</keyword>
<dbReference type="InterPro" id="IPR000551">
    <property type="entry name" value="MerR-type_HTH_dom"/>
</dbReference>
<evidence type="ECO:0000256" key="2">
    <source>
        <dbReference type="ARBA" id="ARBA00023015"/>
    </source>
</evidence>
<dbReference type="SUPFAM" id="SSF46955">
    <property type="entry name" value="Putative DNA-binding domain"/>
    <property type="match status" value="1"/>
</dbReference>
<sequence length="262" mass="31012">MKEPMFYKTGDIAKFNNVSSDTVRYYDKHNLVRPSFSDTNGYRYYTLYEALKFNLVTALRETNISVENIQQFLNALTIENLIQTMDTQEEYLKIQQQEIQRKLTYLSIIKDTLSNQKSDEKIIHFTNFSFYMYEMKVKEEYGSLPNMKEACLDDEFWTRTSILGTVYKKQEELGSIVECPICFNYIGSDNKMIQSYNFKNAIRYRTFDIGMSIKNIWKEAQEFAEKKGLVIDTQCVKIFNILTKEDKPTTYQDIYFNCELDS</sequence>
<dbReference type="Pfam" id="PF13411">
    <property type="entry name" value="MerR_1"/>
    <property type="match status" value="1"/>
</dbReference>
<dbReference type="GO" id="GO:0003700">
    <property type="term" value="F:DNA-binding transcription factor activity"/>
    <property type="evidence" value="ECO:0007669"/>
    <property type="project" value="InterPro"/>
</dbReference>
<dbReference type="Gene3D" id="1.10.1660.10">
    <property type="match status" value="1"/>
</dbReference>
<reference evidence="6" key="1">
    <citation type="journal article" date="2014" name="Int. J. Syst. Evol. Microbiol.">
        <title>Complete genome sequence of Corynebacterium casei LMG S-19264T (=DSM 44701T), isolated from a smear-ripened cheese.</title>
        <authorList>
            <consortium name="US DOE Joint Genome Institute (JGI-PGF)"/>
            <person name="Walter F."/>
            <person name="Albersmeier A."/>
            <person name="Kalinowski J."/>
            <person name="Ruckert C."/>
        </authorList>
    </citation>
    <scope>NUCLEOTIDE SEQUENCE</scope>
    <source>
        <strain evidence="6">CGMCC 1.15760</strain>
    </source>
</reference>
<dbReference type="PANTHER" id="PTHR30204:SF69">
    <property type="entry name" value="MERR-FAMILY TRANSCRIPTIONAL REGULATOR"/>
    <property type="match status" value="1"/>
</dbReference>
<organism evidence="6 7">
    <name type="scientific">Lysinibacillus alkalisoli</name>
    <dbReference type="NCBI Taxonomy" id="1911548"/>
    <lineage>
        <taxon>Bacteria</taxon>
        <taxon>Bacillati</taxon>
        <taxon>Bacillota</taxon>
        <taxon>Bacilli</taxon>
        <taxon>Bacillales</taxon>
        <taxon>Bacillaceae</taxon>
        <taxon>Lysinibacillus</taxon>
    </lineage>
</organism>
<evidence type="ECO:0000256" key="3">
    <source>
        <dbReference type="ARBA" id="ARBA00023125"/>
    </source>
</evidence>